<dbReference type="RefSeq" id="WP_013930151.1">
    <property type="nucleotide sequence ID" value="NC_015703.1"/>
</dbReference>
<dbReference type="Proteomes" id="UP000000493">
    <property type="component" value="Chromosome"/>
</dbReference>
<gene>
    <name evidence="1" type="ordered locus">Runsl_4540</name>
</gene>
<reference evidence="1 2" key="2">
    <citation type="journal article" date="2012" name="Stand. Genomic Sci.">
        <title>Complete genome sequence of the aquatic bacterium Runella slithyformis type strain (LSU 4(T)).</title>
        <authorList>
            <person name="Copeland A."/>
            <person name="Zhang X."/>
            <person name="Misra M."/>
            <person name="Lapidus A."/>
            <person name="Nolan M."/>
            <person name="Lucas S."/>
            <person name="Deshpande S."/>
            <person name="Cheng J.F."/>
            <person name="Tapia R."/>
            <person name="Goodwin L.A."/>
            <person name="Pitluck S."/>
            <person name="Liolios K."/>
            <person name="Pagani I."/>
            <person name="Ivanova N."/>
            <person name="Mikhailova N."/>
            <person name="Pati A."/>
            <person name="Chen A."/>
            <person name="Palaniappan K."/>
            <person name="Land M."/>
            <person name="Hauser L."/>
            <person name="Pan C."/>
            <person name="Jeffries C.D."/>
            <person name="Detter J.C."/>
            <person name="Brambilla E.M."/>
            <person name="Rohde M."/>
            <person name="Djao O.D."/>
            <person name="Goker M."/>
            <person name="Sikorski J."/>
            <person name="Tindall B.J."/>
            <person name="Woyke T."/>
            <person name="Bristow J."/>
            <person name="Eisen J.A."/>
            <person name="Markowitz V."/>
            <person name="Hugenholtz P."/>
            <person name="Kyrpides N.C."/>
            <person name="Klenk H.P."/>
            <person name="Mavromatis K."/>
        </authorList>
    </citation>
    <scope>NUCLEOTIDE SEQUENCE [LARGE SCALE GENOMIC DNA]</scope>
    <source>
        <strain evidence="2">ATCC 29530 / DSM 19594 / LMG 11500 / NCIMB 11436 / LSU 4</strain>
    </source>
</reference>
<keyword evidence="2" id="KW-1185">Reference proteome</keyword>
<dbReference type="AlphaFoldDB" id="A0A7U4E7P0"/>
<protein>
    <submittedName>
        <fullName evidence="1">Uncharacterized protein</fullName>
    </submittedName>
</protein>
<name>A0A7U4E7P0_RUNSL</name>
<evidence type="ECO:0000313" key="1">
    <source>
        <dbReference type="EMBL" id="AEI50861.1"/>
    </source>
</evidence>
<organism evidence="1 2">
    <name type="scientific">Runella slithyformis (strain ATCC 29530 / DSM 19594 / LMG 11500 / NCIMB 11436 / LSU 4)</name>
    <dbReference type="NCBI Taxonomy" id="761193"/>
    <lineage>
        <taxon>Bacteria</taxon>
        <taxon>Pseudomonadati</taxon>
        <taxon>Bacteroidota</taxon>
        <taxon>Cytophagia</taxon>
        <taxon>Cytophagales</taxon>
        <taxon>Spirosomataceae</taxon>
        <taxon>Runella</taxon>
    </lineage>
</organism>
<evidence type="ECO:0000313" key="2">
    <source>
        <dbReference type="Proteomes" id="UP000000493"/>
    </source>
</evidence>
<sequence length="72" mass="8331">MIAGENVQFSFSYFKHTFGVLGTIQHLREKLQRRPGICSMNGLTDMSLKIEHNKSELRSSIEMRIILPFCPF</sequence>
<accession>A0A7U4E7P0</accession>
<dbReference type="KEGG" id="rsi:Runsl_4540"/>
<reference evidence="2" key="1">
    <citation type="submission" date="2011-06" db="EMBL/GenBank/DDBJ databases">
        <title>The complete genome of chromosome of Runella slithyformis DSM 19594.</title>
        <authorList>
            <consortium name="US DOE Joint Genome Institute (JGI-PGF)"/>
            <person name="Lucas S."/>
            <person name="Han J."/>
            <person name="Lapidus A."/>
            <person name="Bruce D."/>
            <person name="Goodwin L."/>
            <person name="Pitluck S."/>
            <person name="Peters L."/>
            <person name="Kyrpides N."/>
            <person name="Mavromatis K."/>
            <person name="Ivanova N."/>
            <person name="Ovchinnikova G."/>
            <person name="Zhang X."/>
            <person name="Misra M."/>
            <person name="Detter J.C."/>
            <person name="Tapia R."/>
            <person name="Han C."/>
            <person name="Land M."/>
            <person name="Hauser L."/>
            <person name="Markowitz V."/>
            <person name="Cheng J.-F."/>
            <person name="Hugenholtz P."/>
            <person name="Woyke T."/>
            <person name="Wu D."/>
            <person name="Tindall B."/>
            <person name="Faehrich R."/>
            <person name="Brambilla E."/>
            <person name="Klenk H.-P."/>
            <person name="Eisen J.A."/>
        </authorList>
    </citation>
    <scope>NUCLEOTIDE SEQUENCE [LARGE SCALE GENOMIC DNA]</scope>
    <source>
        <strain evidence="2">ATCC 29530 / DSM 19594 / LMG 11500 / NCIMB 11436 / LSU 4</strain>
    </source>
</reference>
<proteinExistence type="predicted"/>
<dbReference type="EMBL" id="CP002859">
    <property type="protein sequence ID" value="AEI50861.1"/>
    <property type="molecule type" value="Genomic_DNA"/>
</dbReference>